<name>A0A382YSP0_9ZZZZ</name>
<gene>
    <name evidence="1" type="ORF">METZ01_LOCUS439150</name>
</gene>
<sequence>DARCNGRSRASGTGLHINVEGDCRSPDRFHPVPATHVHGICPSGGSRV</sequence>
<feature type="non-terminal residue" evidence="1">
    <location>
        <position position="48"/>
    </location>
</feature>
<dbReference type="EMBL" id="UINC01178243">
    <property type="protein sequence ID" value="SVD86296.1"/>
    <property type="molecule type" value="Genomic_DNA"/>
</dbReference>
<evidence type="ECO:0000313" key="1">
    <source>
        <dbReference type="EMBL" id="SVD86296.1"/>
    </source>
</evidence>
<proteinExistence type="predicted"/>
<feature type="non-terminal residue" evidence="1">
    <location>
        <position position="1"/>
    </location>
</feature>
<protein>
    <submittedName>
        <fullName evidence="1">Uncharacterized protein</fullName>
    </submittedName>
</protein>
<accession>A0A382YSP0</accession>
<dbReference type="AlphaFoldDB" id="A0A382YSP0"/>
<reference evidence="1" key="1">
    <citation type="submission" date="2018-05" db="EMBL/GenBank/DDBJ databases">
        <authorList>
            <person name="Lanie J.A."/>
            <person name="Ng W.-L."/>
            <person name="Kazmierczak K.M."/>
            <person name="Andrzejewski T.M."/>
            <person name="Davidsen T.M."/>
            <person name="Wayne K.J."/>
            <person name="Tettelin H."/>
            <person name="Glass J.I."/>
            <person name="Rusch D."/>
            <person name="Podicherti R."/>
            <person name="Tsui H.-C.T."/>
            <person name="Winkler M.E."/>
        </authorList>
    </citation>
    <scope>NUCLEOTIDE SEQUENCE</scope>
</reference>
<organism evidence="1">
    <name type="scientific">marine metagenome</name>
    <dbReference type="NCBI Taxonomy" id="408172"/>
    <lineage>
        <taxon>unclassified sequences</taxon>
        <taxon>metagenomes</taxon>
        <taxon>ecological metagenomes</taxon>
    </lineage>
</organism>